<name>A0A0R3PXP5_ANGCS</name>
<dbReference type="InterPro" id="IPR012337">
    <property type="entry name" value="RNaseH-like_sf"/>
</dbReference>
<gene>
    <name evidence="5" type="ORF">ACOC_LOCUS11085</name>
</gene>
<evidence type="ECO:0000313" key="6">
    <source>
        <dbReference type="Proteomes" id="UP000267027"/>
    </source>
</evidence>
<sequence length="497" mass="56041">MEKSKNRRLNKLRKKISELFLLGGLSEEEMQAIEEAELATSSRETFTEVRELVQYTVIGPLVGKPKWAHFRPWKSTSQTVVIRADVPNEYLANNGFSFSFIENFFEKQWIRMDSAVKDRESFWDHLMKVPVGIQEQIRERVLRIDPLEGLGKCAGLKTELLITTPEMVENGYPFPDDSIIATKDKYATVTRDSPVFALDCEMCVTSAGHHELTRISIVREDGTVVLDTLVKPYNEITDYLTKFSGITPELMECATTSLEDVQAAIRSILPPDGILCGHSLEFDLHSLQMAHPYCIDIGLIYNLSGTARNKTSLKNLMAVFFDEEIQVIWGSVVAIRMPHVCGCGHVIGVECTVEYCQCQKFPPSECVKCLVNNGKASFEGNFDWSGALRGEYCSSYRPLSYYLVDSKKTVMCGFSSATQYNIEKNKVFTLRRPGSFSSTSAFVDEVSCDLLEYGLALIEIDYLKRQDEIVRAAARFSLIIVVLSSEKSSICYLKVKH</sequence>
<dbReference type="SMART" id="SM00479">
    <property type="entry name" value="EXOIII"/>
    <property type="match status" value="1"/>
</dbReference>
<reference evidence="7" key="1">
    <citation type="submission" date="2017-02" db="UniProtKB">
        <authorList>
            <consortium name="WormBaseParasite"/>
        </authorList>
    </citation>
    <scope>IDENTIFICATION</scope>
</reference>
<dbReference type="PANTHER" id="PTHR12801:SF82">
    <property type="entry name" value="RNA EXONUCLEASE 5"/>
    <property type="match status" value="1"/>
</dbReference>
<dbReference type="Gene3D" id="3.30.420.10">
    <property type="entry name" value="Ribonuclease H-like superfamily/Ribonuclease H"/>
    <property type="match status" value="1"/>
</dbReference>
<dbReference type="InterPro" id="IPR047021">
    <property type="entry name" value="REXO1/3/4-like"/>
</dbReference>
<accession>A0A0R3PXP5</accession>
<reference evidence="5 6" key="2">
    <citation type="submission" date="2018-11" db="EMBL/GenBank/DDBJ databases">
        <authorList>
            <consortium name="Pathogen Informatics"/>
        </authorList>
    </citation>
    <scope>NUCLEOTIDE SEQUENCE [LARGE SCALE GENOMIC DNA]</scope>
    <source>
        <strain evidence="5 6">Costa Rica</strain>
    </source>
</reference>
<evidence type="ECO:0000313" key="7">
    <source>
        <dbReference type="WBParaSite" id="ACOC_0001108401-mRNA-1"/>
    </source>
</evidence>
<dbReference type="OMA" id="PYCIDIG"/>
<dbReference type="EMBL" id="UYYA01004608">
    <property type="protein sequence ID" value="VDM62670.1"/>
    <property type="molecule type" value="Genomic_DNA"/>
</dbReference>
<organism evidence="7">
    <name type="scientific">Angiostrongylus costaricensis</name>
    <name type="common">Nematode worm</name>
    <dbReference type="NCBI Taxonomy" id="334426"/>
    <lineage>
        <taxon>Eukaryota</taxon>
        <taxon>Metazoa</taxon>
        <taxon>Ecdysozoa</taxon>
        <taxon>Nematoda</taxon>
        <taxon>Chromadorea</taxon>
        <taxon>Rhabditida</taxon>
        <taxon>Rhabditina</taxon>
        <taxon>Rhabditomorpha</taxon>
        <taxon>Strongyloidea</taxon>
        <taxon>Metastrongylidae</taxon>
        <taxon>Angiostrongylus</taxon>
    </lineage>
</organism>
<evidence type="ECO:0000259" key="4">
    <source>
        <dbReference type="SMART" id="SM00479"/>
    </source>
</evidence>
<keyword evidence="1" id="KW-0540">Nuclease</keyword>
<dbReference type="OrthoDB" id="3996471at2759"/>
<evidence type="ECO:0000256" key="3">
    <source>
        <dbReference type="ARBA" id="ARBA00022839"/>
    </source>
</evidence>
<dbReference type="AlphaFoldDB" id="A0A0R3PXP5"/>
<dbReference type="Proteomes" id="UP000267027">
    <property type="component" value="Unassembled WGS sequence"/>
</dbReference>
<dbReference type="InterPro" id="IPR013520">
    <property type="entry name" value="Ribonucl_H"/>
</dbReference>
<dbReference type="Pfam" id="PF00929">
    <property type="entry name" value="RNase_T"/>
    <property type="match status" value="1"/>
</dbReference>
<dbReference type="WBParaSite" id="ACOC_0001108401-mRNA-1">
    <property type="protein sequence ID" value="ACOC_0001108401-mRNA-1"/>
    <property type="gene ID" value="ACOC_0001108401"/>
</dbReference>
<dbReference type="SUPFAM" id="SSF53098">
    <property type="entry name" value="Ribonuclease H-like"/>
    <property type="match status" value="1"/>
</dbReference>
<dbReference type="GO" id="GO:0005634">
    <property type="term" value="C:nucleus"/>
    <property type="evidence" value="ECO:0007669"/>
    <property type="project" value="TreeGrafter"/>
</dbReference>
<protein>
    <submittedName>
        <fullName evidence="7">Exonuclease domain-containing protein</fullName>
    </submittedName>
</protein>
<proteinExistence type="predicted"/>
<evidence type="ECO:0000313" key="5">
    <source>
        <dbReference type="EMBL" id="VDM62670.1"/>
    </source>
</evidence>
<dbReference type="GO" id="GO:0004527">
    <property type="term" value="F:exonuclease activity"/>
    <property type="evidence" value="ECO:0007669"/>
    <property type="project" value="UniProtKB-KW"/>
</dbReference>
<keyword evidence="3" id="KW-0269">Exonuclease</keyword>
<dbReference type="CDD" id="cd06145">
    <property type="entry name" value="REX1_like"/>
    <property type="match status" value="1"/>
</dbReference>
<dbReference type="InterPro" id="IPR034922">
    <property type="entry name" value="REX1-like_exo"/>
</dbReference>
<dbReference type="InterPro" id="IPR036397">
    <property type="entry name" value="RNaseH_sf"/>
</dbReference>
<keyword evidence="6" id="KW-1185">Reference proteome</keyword>
<dbReference type="GO" id="GO:0003676">
    <property type="term" value="F:nucleic acid binding"/>
    <property type="evidence" value="ECO:0007669"/>
    <property type="project" value="InterPro"/>
</dbReference>
<feature type="domain" description="Exonuclease" evidence="4">
    <location>
        <begin position="194"/>
        <end position="346"/>
    </location>
</feature>
<evidence type="ECO:0000256" key="1">
    <source>
        <dbReference type="ARBA" id="ARBA00022722"/>
    </source>
</evidence>
<dbReference type="PANTHER" id="PTHR12801">
    <property type="entry name" value="RNA EXONUCLEASE REXO1 / RECO3 FAMILY MEMBER-RELATED"/>
    <property type="match status" value="1"/>
</dbReference>
<keyword evidence="2" id="KW-0378">Hydrolase</keyword>
<dbReference type="STRING" id="334426.A0A0R3PXP5"/>
<evidence type="ECO:0000256" key="2">
    <source>
        <dbReference type="ARBA" id="ARBA00022801"/>
    </source>
</evidence>